<dbReference type="InterPro" id="IPR004013">
    <property type="entry name" value="PHP_dom"/>
</dbReference>
<dbReference type="OrthoDB" id="50465at2157"/>
<dbReference type="InterPro" id="IPR052018">
    <property type="entry name" value="PHP_domain"/>
</dbReference>
<name>A0A7D5P3D1_9EURY</name>
<dbReference type="SMART" id="SM00481">
    <property type="entry name" value="POLIIIAc"/>
    <property type="match status" value="1"/>
</dbReference>
<organism evidence="2 3">
    <name type="scientific">Halosimplex rubrum</name>
    <dbReference type="NCBI Taxonomy" id="869889"/>
    <lineage>
        <taxon>Archaea</taxon>
        <taxon>Methanobacteriati</taxon>
        <taxon>Methanobacteriota</taxon>
        <taxon>Stenosarchaea group</taxon>
        <taxon>Halobacteria</taxon>
        <taxon>Halobacteriales</taxon>
        <taxon>Haloarculaceae</taxon>
        <taxon>Halosimplex</taxon>
    </lineage>
</organism>
<dbReference type="Pfam" id="PF02811">
    <property type="entry name" value="PHP"/>
    <property type="match status" value="1"/>
</dbReference>
<dbReference type="Proteomes" id="UP000509667">
    <property type="component" value="Chromosome"/>
</dbReference>
<dbReference type="GO" id="GO:0004534">
    <property type="term" value="F:5'-3' RNA exonuclease activity"/>
    <property type="evidence" value="ECO:0007669"/>
    <property type="project" value="TreeGrafter"/>
</dbReference>
<reference evidence="2 3" key="1">
    <citation type="submission" date="2020-07" db="EMBL/GenBank/DDBJ databases">
        <title>Halosimplex pelagicum sp. nov. and Halosimplex rubrum sp. nov., isolated from salted brown alga Laminaria, and emended description of the genus Halosimplex.</title>
        <authorList>
            <person name="Cui H."/>
        </authorList>
    </citation>
    <scope>NUCLEOTIDE SEQUENCE [LARGE SCALE GENOMIC DNA]</scope>
    <source>
        <strain evidence="2 3">R27</strain>
    </source>
</reference>
<dbReference type="PANTHER" id="PTHR42924">
    <property type="entry name" value="EXONUCLEASE"/>
    <property type="match status" value="1"/>
</dbReference>
<dbReference type="KEGG" id="hrr:HZS55_02815"/>
<accession>A0A7D5P3D1</accession>
<keyword evidence="3" id="KW-1185">Reference proteome</keyword>
<dbReference type="GO" id="GO:0035312">
    <property type="term" value="F:5'-3' DNA exonuclease activity"/>
    <property type="evidence" value="ECO:0007669"/>
    <property type="project" value="TreeGrafter"/>
</dbReference>
<sequence>MTAGTGTDPTRTITLDAHVHTDASYDCSTAPERVVDAALSAGLDAVAITDHDAVDGARRAVTAAEGTDLLVVPGVEVSTAEGHLLALGVDRAPAPDRPFAETVETVRSAGGVAVVPHPFQVSRHGARRAAMADCELDGVETRNAVAVTGYGNRRARAFAASEGYPTVGGSDAHRPGLIGRAFTSVTLPAGVDWTTMTAADVLAGIRAGDAAAQGTITTPVEFATTYAWHARDTAATAVDSARTATATGRSAAGSHPAVGAGAVLGSALLLGSRAGRFGRVPRRIAGRVR</sequence>
<protein>
    <submittedName>
        <fullName evidence="2">PHP domain-containing protein</fullName>
    </submittedName>
</protein>
<dbReference type="CDD" id="cd07432">
    <property type="entry name" value="PHP_HisPPase"/>
    <property type="match status" value="1"/>
</dbReference>
<dbReference type="SUPFAM" id="SSF89550">
    <property type="entry name" value="PHP domain-like"/>
    <property type="match status" value="1"/>
</dbReference>
<dbReference type="Pfam" id="PF13263">
    <property type="entry name" value="PHP_C"/>
    <property type="match status" value="1"/>
</dbReference>
<dbReference type="InterPro" id="IPR003141">
    <property type="entry name" value="Pol/His_phosphatase_N"/>
</dbReference>
<gene>
    <name evidence="2" type="ORF">HZS55_02815</name>
</gene>
<dbReference type="InterPro" id="IPR016195">
    <property type="entry name" value="Pol/histidinol_Pase-like"/>
</dbReference>
<evidence type="ECO:0000313" key="2">
    <source>
        <dbReference type="EMBL" id="QLH76298.1"/>
    </source>
</evidence>
<evidence type="ECO:0000259" key="1">
    <source>
        <dbReference type="SMART" id="SM00481"/>
    </source>
</evidence>
<dbReference type="AlphaFoldDB" id="A0A7D5P3D1"/>
<dbReference type="Gene3D" id="3.20.20.140">
    <property type="entry name" value="Metal-dependent hydrolases"/>
    <property type="match status" value="1"/>
</dbReference>
<feature type="domain" description="Polymerase/histidinol phosphatase N-terminal" evidence="1">
    <location>
        <begin position="15"/>
        <end position="81"/>
    </location>
</feature>
<proteinExistence type="predicted"/>
<dbReference type="GeneID" id="56076760"/>
<dbReference type="PANTHER" id="PTHR42924:SF3">
    <property type="entry name" value="POLYMERASE_HISTIDINOL PHOSPHATASE N-TERMINAL DOMAIN-CONTAINING PROTEIN"/>
    <property type="match status" value="1"/>
</dbReference>
<dbReference type="RefSeq" id="WP_179910240.1">
    <property type="nucleotide sequence ID" value="NZ_CP058910.1"/>
</dbReference>
<evidence type="ECO:0000313" key="3">
    <source>
        <dbReference type="Proteomes" id="UP000509667"/>
    </source>
</evidence>
<dbReference type="EMBL" id="CP058910">
    <property type="protein sequence ID" value="QLH76298.1"/>
    <property type="molecule type" value="Genomic_DNA"/>
</dbReference>
<dbReference type="NCBIfam" id="NF038032">
    <property type="entry name" value="CehA_McbA_metalo"/>
    <property type="match status" value="1"/>
</dbReference>